<evidence type="ECO:0000313" key="12">
    <source>
        <dbReference type="EMBL" id="RWR15095.1"/>
    </source>
</evidence>
<evidence type="ECO:0000256" key="3">
    <source>
        <dbReference type="ARBA" id="ARBA00012154"/>
    </source>
</evidence>
<dbReference type="Gene3D" id="3.40.50.300">
    <property type="entry name" value="P-loop containing nucleotide triphosphate hydrolases"/>
    <property type="match status" value="1"/>
</dbReference>
<dbReference type="GO" id="GO:0005829">
    <property type="term" value="C:cytosol"/>
    <property type="evidence" value="ECO:0007669"/>
    <property type="project" value="TreeGrafter"/>
</dbReference>
<organism evidence="12 13">
    <name type="scientific">Siminovitchia fortis</name>
    <dbReference type="NCBI Taxonomy" id="254758"/>
    <lineage>
        <taxon>Bacteria</taxon>
        <taxon>Bacillati</taxon>
        <taxon>Bacillota</taxon>
        <taxon>Bacilli</taxon>
        <taxon>Bacillales</taxon>
        <taxon>Bacillaceae</taxon>
        <taxon>Siminovitchia</taxon>
    </lineage>
</organism>
<feature type="binding site" evidence="11">
    <location>
        <position position="124"/>
    </location>
    <ligand>
        <name>ATP</name>
        <dbReference type="ChEBI" id="CHEBI:30616"/>
    </ligand>
</feature>
<dbReference type="RefSeq" id="WP_120068412.1">
    <property type="nucleotide sequence ID" value="NZ_CP126113.1"/>
</dbReference>
<sequence>MGKDSDKKSVVLIGFMGAGKTTAGELAAKKLNRSFIDIDQEIEKKFGMTATEIFKKHGEKAFRTYEKNIIELKTSGKGQVISLGGGAFINEETRKTCLANTVVIFLDISWEAWKNRFEQLVETRPVLQGRDLNEIKELYSERKLLYNNHHFHILTDNLSPEEVAEKIVDIYSNSTSD</sequence>
<evidence type="ECO:0000256" key="8">
    <source>
        <dbReference type="ARBA" id="ARBA00022840"/>
    </source>
</evidence>
<dbReference type="Proteomes" id="UP000273811">
    <property type="component" value="Unassembled WGS sequence"/>
</dbReference>
<feature type="binding site" evidence="11">
    <location>
        <position position="63"/>
    </location>
    <ligand>
        <name>substrate</name>
    </ligand>
</feature>
<keyword evidence="7 11" id="KW-0418">Kinase</keyword>
<dbReference type="GO" id="GO:0004765">
    <property type="term" value="F:shikimate kinase activity"/>
    <property type="evidence" value="ECO:0007669"/>
    <property type="project" value="UniProtKB-UniRule"/>
</dbReference>
<feature type="binding site" evidence="11">
    <location>
        <position position="85"/>
    </location>
    <ligand>
        <name>substrate</name>
    </ligand>
</feature>
<evidence type="ECO:0000256" key="4">
    <source>
        <dbReference type="ARBA" id="ARBA00022605"/>
    </source>
</evidence>
<dbReference type="UniPathway" id="UPA00053">
    <property type="reaction ID" value="UER00088"/>
</dbReference>
<comment type="pathway">
    <text evidence="1 11">Metabolic intermediate biosynthesis; chorismate biosynthesis; chorismate from D-erythrose 4-phosphate and phosphoenolpyruvate: step 5/7.</text>
</comment>
<evidence type="ECO:0000256" key="10">
    <source>
        <dbReference type="ARBA" id="ARBA00048567"/>
    </source>
</evidence>
<comment type="function">
    <text evidence="11">Catalyzes the specific phosphorylation of the 3-hydroxyl group of shikimic acid using ATP as a cosubstrate.</text>
</comment>
<dbReference type="SUPFAM" id="SSF52540">
    <property type="entry name" value="P-loop containing nucleoside triphosphate hydrolases"/>
    <property type="match status" value="1"/>
</dbReference>
<keyword evidence="11" id="KW-0460">Magnesium</keyword>
<dbReference type="GO" id="GO:0000287">
    <property type="term" value="F:magnesium ion binding"/>
    <property type="evidence" value="ECO:0007669"/>
    <property type="project" value="UniProtKB-UniRule"/>
</dbReference>
<proteinExistence type="inferred from homology"/>
<keyword evidence="6 11" id="KW-0547">Nucleotide-binding</keyword>
<dbReference type="InterPro" id="IPR000623">
    <property type="entry name" value="Shikimate_kinase/TSH1"/>
</dbReference>
<dbReference type="HAMAP" id="MF_00109">
    <property type="entry name" value="Shikimate_kinase"/>
    <property type="match status" value="1"/>
</dbReference>
<dbReference type="PRINTS" id="PR01100">
    <property type="entry name" value="SHIKIMTKNASE"/>
</dbReference>
<evidence type="ECO:0000313" key="13">
    <source>
        <dbReference type="Proteomes" id="UP000273811"/>
    </source>
</evidence>
<dbReference type="EMBL" id="QYTU02000001">
    <property type="protein sequence ID" value="RWR15095.1"/>
    <property type="molecule type" value="Genomic_DNA"/>
</dbReference>
<comment type="caution">
    <text evidence="12">The sequence shown here is derived from an EMBL/GenBank/DDBJ whole genome shotgun (WGS) entry which is preliminary data.</text>
</comment>
<dbReference type="CDD" id="cd00464">
    <property type="entry name" value="SK"/>
    <property type="match status" value="1"/>
</dbReference>
<evidence type="ECO:0000256" key="7">
    <source>
        <dbReference type="ARBA" id="ARBA00022777"/>
    </source>
</evidence>
<name>A0A443J427_9BACI</name>
<dbReference type="EC" id="2.7.1.71" evidence="3 11"/>
<evidence type="ECO:0000256" key="11">
    <source>
        <dbReference type="HAMAP-Rule" id="MF_00109"/>
    </source>
</evidence>
<evidence type="ECO:0000256" key="9">
    <source>
        <dbReference type="ARBA" id="ARBA00023141"/>
    </source>
</evidence>
<dbReference type="GeneID" id="56389889"/>
<evidence type="ECO:0000256" key="2">
    <source>
        <dbReference type="ARBA" id="ARBA00006997"/>
    </source>
</evidence>
<comment type="subcellular location">
    <subcellularLocation>
        <location evidence="11">Cytoplasm</location>
    </subcellularLocation>
</comment>
<keyword evidence="9 11" id="KW-0057">Aromatic amino acid biosynthesis</keyword>
<feature type="binding site" evidence="11">
    <location>
        <position position="39"/>
    </location>
    <ligand>
        <name>substrate</name>
    </ligand>
</feature>
<evidence type="ECO:0000256" key="6">
    <source>
        <dbReference type="ARBA" id="ARBA00022741"/>
    </source>
</evidence>
<dbReference type="PROSITE" id="PS01128">
    <property type="entry name" value="SHIKIMATE_KINASE"/>
    <property type="match status" value="1"/>
</dbReference>
<keyword evidence="8 11" id="KW-0067">ATP-binding</keyword>
<feature type="binding site" evidence="11">
    <location>
        <begin position="17"/>
        <end position="22"/>
    </location>
    <ligand>
        <name>ATP</name>
        <dbReference type="ChEBI" id="CHEBI:30616"/>
    </ligand>
</feature>
<dbReference type="PANTHER" id="PTHR21087">
    <property type="entry name" value="SHIKIMATE KINASE"/>
    <property type="match status" value="1"/>
</dbReference>
<protein>
    <recommendedName>
        <fullName evidence="3 11">Shikimate kinase</fullName>
        <shortName evidence="11">SK</shortName>
        <ecNumber evidence="3 11">2.7.1.71</ecNumber>
    </recommendedName>
</protein>
<dbReference type="InterPro" id="IPR027417">
    <property type="entry name" value="P-loop_NTPase"/>
</dbReference>
<keyword evidence="13" id="KW-1185">Reference proteome</keyword>
<keyword evidence="11" id="KW-0963">Cytoplasm</keyword>
<feature type="binding site" evidence="11">
    <location>
        <position position="21"/>
    </location>
    <ligand>
        <name>Mg(2+)</name>
        <dbReference type="ChEBI" id="CHEBI:18420"/>
    </ligand>
</feature>
<comment type="similarity">
    <text evidence="2 11">Belongs to the shikimate kinase family.</text>
</comment>
<gene>
    <name evidence="11" type="primary">aroK</name>
    <name evidence="12" type="ORF">D4N35_000700</name>
</gene>
<reference evidence="12" key="1">
    <citation type="submission" date="2018-12" db="EMBL/GenBank/DDBJ databases">
        <authorList>
            <person name="Sun L."/>
            <person name="Chen Z."/>
        </authorList>
    </citation>
    <scope>NUCLEOTIDE SEQUENCE [LARGE SCALE GENOMIC DNA]</scope>
    <source>
        <strain evidence="12">DSM 16012</strain>
    </source>
</reference>
<dbReference type="PANTHER" id="PTHR21087:SF16">
    <property type="entry name" value="SHIKIMATE KINASE 1, CHLOROPLASTIC"/>
    <property type="match status" value="1"/>
</dbReference>
<comment type="catalytic activity">
    <reaction evidence="10 11">
        <text>shikimate + ATP = 3-phosphoshikimate + ADP + H(+)</text>
        <dbReference type="Rhea" id="RHEA:13121"/>
        <dbReference type="ChEBI" id="CHEBI:15378"/>
        <dbReference type="ChEBI" id="CHEBI:30616"/>
        <dbReference type="ChEBI" id="CHEBI:36208"/>
        <dbReference type="ChEBI" id="CHEBI:145989"/>
        <dbReference type="ChEBI" id="CHEBI:456216"/>
        <dbReference type="EC" id="2.7.1.71"/>
    </reaction>
</comment>
<comment type="cofactor">
    <cofactor evidence="11">
        <name>Mg(2+)</name>
        <dbReference type="ChEBI" id="CHEBI:18420"/>
    </cofactor>
    <text evidence="11">Binds 1 Mg(2+) ion per subunit.</text>
</comment>
<evidence type="ECO:0000256" key="5">
    <source>
        <dbReference type="ARBA" id="ARBA00022679"/>
    </source>
</evidence>
<dbReference type="GO" id="GO:0005524">
    <property type="term" value="F:ATP binding"/>
    <property type="evidence" value="ECO:0007669"/>
    <property type="project" value="UniProtKB-UniRule"/>
</dbReference>
<dbReference type="GO" id="GO:0008652">
    <property type="term" value="P:amino acid biosynthetic process"/>
    <property type="evidence" value="ECO:0007669"/>
    <property type="project" value="UniProtKB-KW"/>
</dbReference>
<keyword evidence="5 11" id="KW-0808">Transferase</keyword>
<dbReference type="InterPro" id="IPR023000">
    <property type="entry name" value="Shikimate_kinase_CS"/>
</dbReference>
<dbReference type="AlphaFoldDB" id="A0A443J427"/>
<dbReference type="GO" id="GO:0009423">
    <property type="term" value="P:chorismate biosynthetic process"/>
    <property type="evidence" value="ECO:0007669"/>
    <property type="project" value="UniProtKB-UniRule"/>
</dbReference>
<feature type="binding site" evidence="11">
    <location>
        <position position="142"/>
    </location>
    <ligand>
        <name>substrate</name>
    </ligand>
</feature>
<evidence type="ECO:0000256" key="1">
    <source>
        <dbReference type="ARBA" id="ARBA00004842"/>
    </source>
</evidence>
<dbReference type="Pfam" id="PF01202">
    <property type="entry name" value="SKI"/>
    <property type="match status" value="1"/>
</dbReference>
<comment type="caution">
    <text evidence="11">Lacks conserved residue(s) required for the propagation of feature annotation.</text>
</comment>
<dbReference type="GO" id="GO:0009073">
    <property type="term" value="P:aromatic amino acid family biosynthetic process"/>
    <property type="evidence" value="ECO:0007669"/>
    <property type="project" value="UniProtKB-KW"/>
</dbReference>
<dbReference type="InterPro" id="IPR031322">
    <property type="entry name" value="Shikimate/glucono_kinase"/>
</dbReference>
<accession>A0A443J427</accession>
<keyword evidence="11" id="KW-0479">Metal-binding</keyword>
<dbReference type="OrthoDB" id="9800332at2"/>
<comment type="subunit">
    <text evidence="11">Monomer.</text>
</comment>
<keyword evidence="4 11" id="KW-0028">Amino-acid biosynthesis</keyword>